<dbReference type="PROSITE" id="PS50297">
    <property type="entry name" value="ANK_REP_REGION"/>
    <property type="match status" value="1"/>
</dbReference>
<dbReference type="SMART" id="SM00174">
    <property type="entry name" value="RHO"/>
    <property type="match status" value="1"/>
</dbReference>
<gene>
    <name evidence="6" type="ORF">ACA1_167050</name>
</gene>
<protein>
    <submittedName>
        <fullName evidence="6">Ras subfamily protein</fullName>
    </submittedName>
</protein>
<evidence type="ECO:0000256" key="4">
    <source>
        <dbReference type="PROSITE-ProRule" id="PRU00023"/>
    </source>
</evidence>
<dbReference type="SUPFAM" id="SSF52540">
    <property type="entry name" value="P-loop containing nucleoside triphosphate hydrolases"/>
    <property type="match status" value="1"/>
</dbReference>
<keyword evidence="1" id="KW-0547">Nucleotide-binding</keyword>
<proteinExistence type="predicted"/>
<dbReference type="SMART" id="SM00173">
    <property type="entry name" value="RAS"/>
    <property type="match status" value="1"/>
</dbReference>
<evidence type="ECO:0000313" key="6">
    <source>
        <dbReference type="EMBL" id="ELR18845.1"/>
    </source>
</evidence>
<dbReference type="EMBL" id="KB007941">
    <property type="protein sequence ID" value="ELR18845.1"/>
    <property type="molecule type" value="Genomic_DNA"/>
</dbReference>
<dbReference type="GeneID" id="14919632"/>
<dbReference type="InterPro" id="IPR001806">
    <property type="entry name" value="Small_GTPase"/>
</dbReference>
<keyword evidence="7" id="KW-1185">Reference proteome</keyword>
<keyword evidence="2" id="KW-0342">GTP-binding</keyword>
<dbReference type="InterPro" id="IPR027417">
    <property type="entry name" value="P-loop_NTPase"/>
</dbReference>
<dbReference type="VEuPathDB" id="AmoebaDB:ACA1_167050"/>
<dbReference type="STRING" id="1257118.L8H0S4"/>
<organism evidence="6 7">
    <name type="scientific">Acanthamoeba castellanii (strain ATCC 30010 / Neff)</name>
    <dbReference type="NCBI Taxonomy" id="1257118"/>
    <lineage>
        <taxon>Eukaryota</taxon>
        <taxon>Amoebozoa</taxon>
        <taxon>Discosea</taxon>
        <taxon>Longamoebia</taxon>
        <taxon>Centramoebida</taxon>
        <taxon>Acanthamoebidae</taxon>
        <taxon>Acanthamoeba</taxon>
    </lineage>
</organism>
<dbReference type="KEGG" id="acan:ACA1_167050"/>
<reference evidence="6 7" key="1">
    <citation type="journal article" date="2013" name="Genome Biol.">
        <title>Genome of Acanthamoeba castellanii highlights extensive lateral gene transfer and early evolution of tyrosine kinase signaling.</title>
        <authorList>
            <person name="Clarke M."/>
            <person name="Lohan A.J."/>
            <person name="Liu B."/>
            <person name="Lagkouvardos I."/>
            <person name="Roy S."/>
            <person name="Zafar N."/>
            <person name="Bertelli C."/>
            <person name="Schilde C."/>
            <person name="Kianianmomeni A."/>
            <person name="Burglin T.R."/>
            <person name="Frech C."/>
            <person name="Turcotte B."/>
            <person name="Kopec K.O."/>
            <person name="Synnott J.M."/>
            <person name="Choo C."/>
            <person name="Paponov I."/>
            <person name="Finkler A."/>
            <person name="Soon Heng Tan C."/>
            <person name="Hutchins A.P."/>
            <person name="Weinmeier T."/>
            <person name="Rattei T."/>
            <person name="Chu J.S."/>
            <person name="Gimenez G."/>
            <person name="Irimia M."/>
            <person name="Rigden D.J."/>
            <person name="Fitzpatrick D.A."/>
            <person name="Lorenzo-Morales J."/>
            <person name="Bateman A."/>
            <person name="Chiu C.H."/>
            <person name="Tang P."/>
            <person name="Hegemann P."/>
            <person name="Fromm H."/>
            <person name="Raoult D."/>
            <person name="Greub G."/>
            <person name="Miranda-Saavedra D."/>
            <person name="Chen N."/>
            <person name="Nash P."/>
            <person name="Ginger M.L."/>
            <person name="Horn M."/>
            <person name="Schaap P."/>
            <person name="Caler L."/>
            <person name="Loftus B."/>
        </authorList>
    </citation>
    <scope>NUCLEOTIDE SEQUENCE [LARGE SCALE GENOMIC DNA]</scope>
    <source>
        <strain evidence="6 7">Neff</strain>
    </source>
</reference>
<dbReference type="PROSITE" id="PS51421">
    <property type="entry name" value="RAS"/>
    <property type="match status" value="1"/>
</dbReference>
<evidence type="ECO:0000313" key="7">
    <source>
        <dbReference type="Proteomes" id="UP000011083"/>
    </source>
</evidence>
<dbReference type="PROSITE" id="PS51420">
    <property type="entry name" value="RHO"/>
    <property type="match status" value="1"/>
</dbReference>
<keyword evidence="3" id="KW-0449">Lipoprotein</keyword>
<dbReference type="CDD" id="cd00154">
    <property type="entry name" value="Rab"/>
    <property type="match status" value="1"/>
</dbReference>
<feature type="repeat" description="ANK" evidence="4">
    <location>
        <begin position="56"/>
        <end position="80"/>
    </location>
</feature>
<dbReference type="Gene3D" id="1.25.40.20">
    <property type="entry name" value="Ankyrin repeat-containing domain"/>
    <property type="match status" value="1"/>
</dbReference>
<dbReference type="SUPFAM" id="SSF81383">
    <property type="entry name" value="F-box domain"/>
    <property type="match status" value="1"/>
</dbReference>
<dbReference type="InterPro" id="IPR036770">
    <property type="entry name" value="Ankyrin_rpt-contain_sf"/>
</dbReference>
<dbReference type="PROSITE" id="PS51419">
    <property type="entry name" value="RAB"/>
    <property type="match status" value="1"/>
</dbReference>
<dbReference type="Gene3D" id="3.40.50.300">
    <property type="entry name" value="P-loop containing nucleotide triphosphate hydrolases"/>
    <property type="match status" value="1"/>
</dbReference>
<dbReference type="PROSITE" id="PS50088">
    <property type="entry name" value="ANK_REPEAT"/>
    <property type="match status" value="1"/>
</dbReference>
<dbReference type="Pfam" id="PF00071">
    <property type="entry name" value="Ras"/>
    <property type="match status" value="1"/>
</dbReference>
<dbReference type="PROSITE" id="PS50181">
    <property type="entry name" value="FBOX"/>
    <property type="match status" value="1"/>
</dbReference>
<dbReference type="InterPro" id="IPR050227">
    <property type="entry name" value="Rab"/>
</dbReference>
<dbReference type="InterPro" id="IPR001810">
    <property type="entry name" value="F-box_dom"/>
</dbReference>
<dbReference type="GO" id="GO:0003924">
    <property type="term" value="F:GTPase activity"/>
    <property type="evidence" value="ECO:0007669"/>
    <property type="project" value="InterPro"/>
</dbReference>
<dbReference type="RefSeq" id="XP_004340903.1">
    <property type="nucleotide sequence ID" value="XM_004340855.1"/>
</dbReference>
<dbReference type="SUPFAM" id="SSF48403">
    <property type="entry name" value="Ankyrin repeat"/>
    <property type="match status" value="1"/>
</dbReference>
<dbReference type="PANTHER" id="PTHR47977">
    <property type="entry name" value="RAS-RELATED PROTEIN RAB"/>
    <property type="match status" value="1"/>
</dbReference>
<dbReference type="InterPro" id="IPR036047">
    <property type="entry name" value="F-box-like_dom_sf"/>
</dbReference>
<evidence type="ECO:0000256" key="2">
    <source>
        <dbReference type="ARBA" id="ARBA00023134"/>
    </source>
</evidence>
<sequence length="434" mass="48972">MSSNELHALAKSQRGPFPSAGPIAVVSQWLGFLSESVKQWQALVAGGADPNAVDKNGRTPLHEASARGNWQAVDYLLRAGLVTKINARDRWGRTALDLAIVGGHKEVEVLLSAHEAIAVAREEEEPCDLLPACEKPPRGCPLLQMPTEMLVLILSWLEPRDLCAVAQTCSALEEASRDNALWRRFCDEEHALPGGQSWKDCYREWCVPHLRAYAAAGKRCLIERYVYDKFRSRRSHIGVDVYMKETHMGDRRLMLHLFHLSTTFMSHEPRVSFPRIFYREAVGLVYVYDVTRRDSLNVLPQRHQEIVQHFPDGVPPIILVGTKVDLIDASSAARPCKREVSEEKARAMARRLNAVAWMETSSKQDAQNVNELFERMLRESLEWADPFRVHVPVREEPSGWFVPPSLSTQLLARNRTLDCYDDGGGGQSRSCVLQ</sequence>
<keyword evidence="4" id="KW-0040">ANK repeat</keyword>
<accession>L8H0S4</accession>
<dbReference type="Gene3D" id="1.20.1280.50">
    <property type="match status" value="1"/>
</dbReference>
<feature type="domain" description="F-box" evidence="5">
    <location>
        <begin position="139"/>
        <end position="185"/>
    </location>
</feature>
<dbReference type="Proteomes" id="UP000011083">
    <property type="component" value="Unassembled WGS sequence"/>
</dbReference>
<dbReference type="SMART" id="SM00256">
    <property type="entry name" value="FBOX"/>
    <property type="match status" value="1"/>
</dbReference>
<dbReference type="GO" id="GO:0005525">
    <property type="term" value="F:GTP binding"/>
    <property type="evidence" value="ECO:0007669"/>
    <property type="project" value="UniProtKB-KW"/>
</dbReference>
<name>L8H0S4_ACACF</name>
<evidence type="ECO:0000259" key="5">
    <source>
        <dbReference type="PROSITE" id="PS50181"/>
    </source>
</evidence>
<dbReference type="SMART" id="SM00175">
    <property type="entry name" value="RAB"/>
    <property type="match status" value="1"/>
</dbReference>
<evidence type="ECO:0000256" key="3">
    <source>
        <dbReference type="ARBA" id="ARBA00023288"/>
    </source>
</evidence>
<dbReference type="Pfam" id="PF12796">
    <property type="entry name" value="Ank_2"/>
    <property type="match status" value="1"/>
</dbReference>
<dbReference type="AlphaFoldDB" id="L8H0S4"/>
<dbReference type="OrthoDB" id="722566at2759"/>
<dbReference type="InterPro" id="IPR002110">
    <property type="entry name" value="Ankyrin_rpt"/>
</dbReference>
<evidence type="ECO:0000256" key="1">
    <source>
        <dbReference type="ARBA" id="ARBA00022741"/>
    </source>
</evidence>
<dbReference type="Pfam" id="PF12937">
    <property type="entry name" value="F-box-like"/>
    <property type="match status" value="1"/>
</dbReference>
<dbReference type="SMART" id="SM00248">
    <property type="entry name" value="ANK"/>
    <property type="match status" value="2"/>
</dbReference>